<keyword evidence="5" id="KW-0255">Endonuclease</keyword>
<evidence type="ECO:0000313" key="6">
    <source>
        <dbReference type="Proteomes" id="UP000287027"/>
    </source>
</evidence>
<evidence type="ECO:0000256" key="1">
    <source>
        <dbReference type="ARBA" id="ARBA00010923"/>
    </source>
</evidence>
<dbReference type="PANTHER" id="PTHR30408">
    <property type="entry name" value="TYPE-1 RESTRICTION ENZYME ECOKI SPECIFICITY PROTEIN"/>
    <property type="match status" value="1"/>
</dbReference>
<dbReference type="CDD" id="cd17273">
    <property type="entry name" value="RMtype1_S_EcoJA69PI-TRD1-CR1_like"/>
    <property type="match status" value="1"/>
</dbReference>
<dbReference type="RefSeq" id="WP_128106314.1">
    <property type="nucleotide sequence ID" value="NZ_CP042809.1"/>
</dbReference>
<comment type="similarity">
    <text evidence="1">Belongs to the type-I restriction system S methylase family.</text>
</comment>
<dbReference type="AlphaFoldDB" id="A0A5B9GT40"/>
<evidence type="ECO:0000259" key="4">
    <source>
        <dbReference type="Pfam" id="PF01420"/>
    </source>
</evidence>
<reference evidence="5 6" key="1">
    <citation type="submission" date="2019-08" db="EMBL/GenBank/DDBJ databases">
        <title>Acetobacter oryzioeni sp. nov., isolated from Korean rice wine vinegar.</title>
        <authorList>
            <person name="Baek J.H."/>
            <person name="Kim K.H."/>
            <person name="Jeon C.O."/>
            <person name="Han D.M."/>
        </authorList>
    </citation>
    <scope>NUCLEOTIDE SEQUENCE [LARGE SCALE GENOMIC DNA]</scope>
    <source>
        <strain evidence="5 6">B6</strain>
        <plasmid evidence="5 6">unnamed1</plasmid>
    </source>
</reference>
<dbReference type="KEGG" id="aoy:EOV40_013260"/>
<dbReference type="InterPro" id="IPR044946">
    <property type="entry name" value="Restrct_endonuc_typeI_TRD_sf"/>
</dbReference>
<dbReference type="InterPro" id="IPR052021">
    <property type="entry name" value="Type-I_RS_S_subunit"/>
</dbReference>
<dbReference type="Pfam" id="PF01420">
    <property type="entry name" value="Methylase_S"/>
    <property type="match status" value="2"/>
</dbReference>
<feature type="domain" description="Type I restriction modification DNA specificity" evidence="4">
    <location>
        <begin position="6"/>
        <end position="185"/>
    </location>
</feature>
<name>A0A5B9GT40_9PROT</name>
<proteinExistence type="inferred from homology"/>
<accession>A0A5B9GT40</accession>
<dbReference type="SUPFAM" id="SSF116734">
    <property type="entry name" value="DNA methylase specificity domain"/>
    <property type="match status" value="2"/>
</dbReference>
<dbReference type="REBASE" id="333079">
    <property type="entry name" value="S.AspKB6III"/>
</dbReference>
<keyword evidence="6" id="KW-1185">Reference proteome</keyword>
<dbReference type="InterPro" id="IPR000055">
    <property type="entry name" value="Restrct_endonuc_typeI_TRD"/>
</dbReference>
<dbReference type="EMBL" id="CP042809">
    <property type="protein sequence ID" value="QEE86705.1"/>
    <property type="molecule type" value="Genomic_DNA"/>
</dbReference>
<dbReference type="GO" id="GO:0003677">
    <property type="term" value="F:DNA binding"/>
    <property type="evidence" value="ECO:0007669"/>
    <property type="project" value="UniProtKB-KW"/>
</dbReference>
<keyword evidence="5" id="KW-0614">Plasmid</keyword>
<keyword evidence="5" id="KW-0378">Hydrolase</keyword>
<dbReference type="Proteomes" id="UP000287027">
    <property type="component" value="Plasmid unnamed1"/>
</dbReference>
<sequence length="436" mass="48460">MKNRDIKLSDLIDIKHGFAFKGEFFSDIPTAYILTTPGNFAIGGGFQWGKIKYYNGSLPDEYCLSEGDIIVTMTDLSKEADTLGYAASVPKSAKILLHNQRIGKIIPKKRDVNLRFIYWLMRSPAYRNEILASYTGSTVKHTSPSRILSFEFHYPSPEDQCRIALILDFLDDKIDLNRRTNETLEAMARALFRDWFVDFGPTRAKMAGEAPYLSPELWELFPAMLDEEGKPEGWHISSIGDETDIVGGSTPSTSNPIFWNGDHYWATPKDLSGLNSPVLSDTSRKITEEGLTQISSGLLPSGSVVLSSRAPVGYTAITTVPLAINQGFIGIKCTQSLSAPFILLWLKESMELILQNANGSTFQEISKKNFRPLPIIKASLDLLKAFNTQSQGIFDKIIASEAESRTLAQLRDLLLPKLMSGEISIRDAEKMVEDAA</sequence>
<geneLocation type="plasmid" evidence="5 6">
    <name>unnamed1</name>
</geneLocation>
<dbReference type="GO" id="GO:0004519">
    <property type="term" value="F:endonuclease activity"/>
    <property type="evidence" value="ECO:0007669"/>
    <property type="project" value="UniProtKB-KW"/>
</dbReference>
<keyword evidence="3" id="KW-0238">DNA-binding</keyword>
<protein>
    <submittedName>
        <fullName evidence="5">Restriction endonuclease subunit S</fullName>
    </submittedName>
</protein>
<evidence type="ECO:0000256" key="2">
    <source>
        <dbReference type="ARBA" id="ARBA00022747"/>
    </source>
</evidence>
<keyword evidence="2" id="KW-0680">Restriction system</keyword>
<organism evidence="5 6">
    <name type="scientific">Acetobacter oryzoeni</name>
    <dbReference type="NCBI Taxonomy" id="2500548"/>
    <lineage>
        <taxon>Bacteria</taxon>
        <taxon>Pseudomonadati</taxon>
        <taxon>Pseudomonadota</taxon>
        <taxon>Alphaproteobacteria</taxon>
        <taxon>Acetobacterales</taxon>
        <taxon>Acetobacteraceae</taxon>
        <taxon>Acetobacter</taxon>
    </lineage>
</organism>
<evidence type="ECO:0000313" key="5">
    <source>
        <dbReference type="EMBL" id="QEE86705.1"/>
    </source>
</evidence>
<evidence type="ECO:0000256" key="3">
    <source>
        <dbReference type="ARBA" id="ARBA00023125"/>
    </source>
</evidence>
<dbReference type="CDD" id="cd17278">
    <property type="entry name" value="RMtype1_S_LdeBORF1052P-TRD2-CR2"/>
    <property type="match status" value="1"/>
</dbReference>
<gene>
    <name evidence="5" type="ORF">EOV40_013260</name>
</gene>
<dbReference type="GO" id="GO:0009307">
    <property type="term" value="P:DNA restriction-modification system"/>
    <property type="evidence" value="ECO:0007669"/>
    <property type="project" value="UniProtKB-KW"/>
</dbReference>
<feature type="domain" description="Type I restriction modification DNA specificity" evidence="4">
    <location>
        <begin position="231"/>
        <end position="375"/>
    </location>
</feature>
<dbReference type="Gene3D" id="3.90.220.20">
    <property type="entry name" value="DNA methylase specificity domains"/>
    <property type="match status" value="2"/>
</dbReference>
<dbReference type="PANTHER" id="PTHR30408:SF13">
    <property type="entry name" value="TYPE I RESTRICTION ENZYME HINDI SPECIFICITY SUBUNIT"/>
    <property type="match status" value="1"/>
</dbReference>
<keyword evidence="5" id="KW-0540">Nuclease</keyword>